<dbReference type="CDD" id="cd00009">
    <property type="entry name" value="AAA"/>
    <property type="match status" value="1"/>
</dbReference>
<dbReference type="SUPFAM" id="SSF52540">
    <property type="entry name" value="P-loop containing nucleoside triphosphate hydrolases"/>
    <property type="match status" value="1"/>
</dbReference>
<protein>
    <submittedName>
        <fullName evidence="2">DNA replication protein DnaC</fullName>
    </submittedName>
</protein>
<proteinExistence type="predicted"/>
<accession>B5AX24</accession>
<dbReference type="RefSeq" id="YP_002128439.1">
    <property type="nucleotide sequence ID" value="NC_011142.1"/>
</dbReference>
<dbReference type="GO" id="GO:0006260">
    <property type="term" value="P:DNA replication"/>
    <property type="evidence" value="ECO:0007669"/>
    <property type="project" value="TreeGrafter"/>
</dbReference>
<sequence length="272" mass="30178">MSENRHTVGDLSAWAASLGDDEDMKQVVWSMDTAGYSEVSGTCEIHGESKFPAHPKVLKWICPSCSVERAKAESQAYFVANIRKGILQRSGVPEKYLGVAFVVKSESQKRARLASKVFLDKVKEKSGWLPLIFTGQCGTGKTLLASEIIQHLIMSEGITAFYSTAASLLSYIKSGYGNPARNEFDDLKKIASYGLLVLDELDQINSTNHDIGMLQSIINQRYNDDKPLIVISNKLYDDFEGVIGARTVSRLNENGVVVNFDWQDNREMGVKK</sequence>
<dbReference type="Pfam" id="PF00004">
    <property type="entry name" value="AAA"/>
    <property type="match status" value="1"/>
</dbReference>
<dbReference type="GO" id="GO:0005524">
    <property type="term" value="F:ATP binding"/>
    <property type="evidence" value="ECO:0007669"/>
    <property type="project" value="InterPro"/>
</dbReference>
<reference evidence="3" key="1">
    <citation type="journal article" date="2009" name="Environ. Microbiol. Rep.">
        <title>Isolation and genomic characterization of the first phage infecting Iodobacteria: ?PLPE, a myovirus having a novel set of features.</title>
        <authorList>
            <person name="Leblanc C."/>
            <person name="Caumont-Sarcos A."/>
            <person name="Comeau A.M."/>
            <person name="Krisch H.M."/>
        </authorList>
    </citation>
    <scope>NUCLEOTIDE SEQUENCE [LARGE SCALE GENOMIC DNA]</scope>
</reference>
<organism evidence="2 3">
    <name type="scientific">Iodobacter phage PhiPLPE</name>
    <dbReference type="NCBI Taxonomy" id="551895"/>
    <lineage>
        <taxon>Viruses</taxon>
        <taxon>Duplodnaviria</taxon>
        <taxon>Heunggongvirae</taxon>
        <taxon>Uroviricota</taxon>
        <taxon>Caudoviricetes</taxon>
        <taxon>Iodovirus</taxon>
        <taxon>Iodovirus PLPE</taxon>
    </lineage>
</organism>
<dbReference type="PANTHER" id="PTHR30050:SF4">
    <property type="entry name" value="ATP-BINDING PROTEIN RV3427C IN INSERTION SEQUENCE-RELATED"/>
    <property type="match status" value="1"/>
</dbReference>
<name>B5AX24_9CAUD</name>
<feature type="domain" description="ATPase AAA-type core" evidence="1">
    <location>
        <begin position="131"/>
        <end position="220"/>
    </location>
</feature>
<dbReference type="InterPro" id="IPR027417">
    <property type="entry name" value="P-loop_NTPase"/>
</dbReference>
<evidence type="ECO:0000313" key="2">
    <source>
        <dbReference type="EMBL" id="ACG60327.1"/>
    </source>
</evidence>
<dbReference type="InterPro" id="IPR003959">
    <property type="entry name" value="ATPase_AAA_core"/>
</dbReference>
<dbReference type="GeneID" id="6779505"/>
<keyword evidence="3" id="KW-1185">Reference proteome</keyword>
<gene>
    <name evidence="2" type="primary">dnaC</name>
    <name evidence="2" type="ORF">phiPLPE_05</name>
</gene>
<evidence type="ECO:0000313" key="3">
    <source>
        <dbReference type="Proteomes" id="UP000001862"/>
    </source>
</evidence>
<dbReference type="EMBL" id="EU876853">
    <property type="protein sequence ID" value="ACG60327.1"/>
    <property type="molecule type" value="Genomic_DNA"/>
</dbReference>
<evidence type="ECO:0000259" key="1">
    <source>
        <dbReference type="Pfam" id="PF00004"/>
    </source>
</evidence>
<dbReference type="Gene3D" id="3.40.50.300">
    <property type="entry name" value="P-loop containing nucleotide triphosphate hydrolases"/>
    <property type="match status" value="1"/>
</dbReference>
<dbReference type="PANTHER" id="PTHR30050">
    <property type="entry name" value="CHROMOSOMAL REPLICATION INITIATOR PROTEIN DNAA"/>
    <property type="match status" value="1"/>
</dbReference>
<dbReference type="KEGG" id="vg:6779505"/>
<dbReference type="Proteomes" id="UP000001862">
    <property type="component" value="Segment"/>
</dbReference>